<dbReference type="InterPro" id="IPR036514">
    <property type="entry name" value="SGNH_hydro_sf"/>
</dbReference>
<protein>
    <submittedName>
        <fullName evidence="5">Lysophospholipase L1</fullName>
    </submittedName>
</protein>
<dbReference type="Pfam" id="PF13472">
    <property type="entry name" value="Lipase_GDSL_2"/>
    <property type="match status" value="1"/>
</dbReference>
<dbReference type="EMBL" id="FONA01000020">
    <property type="protein sequence ID" value="SFE84966.1"/>
    <property type="molecule type" value="Genomic_DNA"/>
</dbReference>
<dbReference type="InParanoid" id="A0A1I2DWM0"/>
<evidence type="ECO:0000313" key="5">
    <source>
        <dbReference type="EMBL" id="SFE84966.1"/>
    </source>
</evidence>
<dbReference type="eggNOG" id="COG2755">
    <property type="taxonomic scope" value="Bacteria"/>
</dbReference>
<dbReference type="Proteomes" id="UP000181976">
    <property type="component" value="Unassembled WGS sequence"/>
</dbReference>
<evidence type="ECO:0000256" key="3">
    <source>
        <dbReference type="SAM" id="SignalP"/>
    </source>
</evidence>
<dbReference type="STRING" id="385682.SAMN05444380_12058"/>
<evidence type="ECO:0000256" key="1">
    <source>
        <dbReference type="ARBA" id="ARBA00008668"/>
    </source>
</evidence>
<keyword evidence="3" id="KW-0732">Signal</keyword>
<feature type="chain" id="PRO_5010354427" evidence="3">
    <location>
        <begin position="22"/>
        <end position="240"/>
    </location>
</feature>
<name>A0A1I2DWM0_9BACT</name>
<dbReference type="PANTHER" id="PTHR43695:SF1">
    <property type="entry name" value="RHAMNOGALACTURONAN ACETYLESTERASE"/>
    <property type="match status" value="1"/>
</dbReference>
<keyword evidence="2" id="KW-0378">Hydrolase</keyword>
<evidence type="ECO:0000259" key="4">
    <source>
        <dbReference type="Pfam" id="PF13472"/>
    </source>
</evidence>
<sequence length="240" mass="27007">MKLFTSVLLLTLVFLMFSCNQDSTIDIWMIGDSTMAAKSSNRHPESGWGVGLADYVTPRARIHNHAANGRSTLSFINEGRWQAVLDSLSKGDYVIIQFGHNDQKPDKKRHTEPFGTFQENIKRFIDESRDKGAYPIVCSSIVRRHFDEEGRLKDTHGDYIIAARDIAGKNNVPYIDMESLTRQLVSELGPENSKAIYTFTETRSDSTHLSVYGAKIVAGLFVKEVKKAGLPLAEYFVDQK</sequence>
<dbReference type="SUPFAM" id="SSF52266">
    <property type="entry name" value="SGNH hydrolase"/>
    <property type="match status" value="1"/>
</dbReference>
<evidence type="ECO:0000256" key="2">
    <source>
        <dbReference type="ARBA" id="ARBA00022801"/>
    </source>
</evidence>
<comment type="similarity">
    <text evidence="1">Belongs to the 'GDSL' lipolytic enzyme family.</text>
</comment>
<accession>A0A1I2DWM0</accession>
<dbReference type="GO" id="GO:0016788">
    <property type="term" value="F:hydrolase activity, acting on ester bonds"/>
    <property type="evidence" value="ECO:0007669"/>
    <property type="project" value="UniProtKB-ARBA"/>
</dbReference>
<dbReference type="InterPro" id="IPR037459">
    <property type="entry name" value="RhgT-like"/>
</dbReference>
<feature type="domain" description="SGNH hydrolase-type esterase" evidence="4">
    <location>
        <begin position="30"/>
        <end position="185"/>
    </location>
</feature>
<gene>
    <name evidence="5" type="ORF">SAMN05444380_12058</name>
</gene>
<dbReference type="OrthoDB" id="9804686at2"/>
<dbReference type="RefSeq" id="WP_010526588.1">
    <property type="nucleotide sequence ID" value="NZ_AFSL01000012.1"/>
</dbReference>
<reference evidence="5 6" key="1">
    <citation type="submission" date="2016-10" db="EMBL/GenBank/DDBJ databases">
        <authorList>
            <person name="de Groot N.N."/>
        </authorList>
    </citation>
    <scope>NUCLEOTIDE SEQUENCE [LARGE SCALE GENOMIC DNA]</scope>
    <source>
        <strain evidence="5 6">DSM 19012</strain>
    </source>
</reference>
<dbReference type="InterPro" id="IPR013830">
    <property type="entry name" value="SGNH_hydro"/>
</dbReference>
<evidence type="ECO:0000313" key="6">
    <source>
        <dbReference type="Proteomes" id="UP000181976"/>
    </source>
</evidence>
<dbReference type="Gene3D" id="3.40.50.1110">
    <property type="entry name" value="SGNH hydrolase"/>
    <property type="match status" value="1"/>
</dbReference>
<dbReference type="PANTHER" id="PTHR43695">
    <property type="entry name" value="PUTATIVE (AFU_ORTHOLOGUE AFUA_2G17250)-RELATED"/>
    <property type="match status" value="1"/>
</dbReference>
<feature type="signal peptide" evidence="3">
    <location>
        <begin position="1"/>
        <end position="21"/>
    </location>
</feature>
<organism evidence="5 6">
    <name type="scientific">Thermophagus xiamenensis</name>
    <dbReference type="NCBI Taxonomy" id="385682"/>
    <lineage>
        <taxon>Bacteria</taxon>
        <taxon>Pseudomonadati</taxon>
        <taxon>Bacteroidota</taxon>
        <taxon>Bacteroidia</taxon>
        <taxon>Marinilabiliales</taxon>
        <taxon>Marinilabiliaceae</taxon>
        <taxon>Thermophagus</taxon>
    </lineage>
</organism>
<dbReference type="CDD" id="cd01821">
    <property type="entry name" value="Rhamnogalacturan_acetylesterase_like"/>
    <property type="match status" value="1"/>
</dbReference>
<proteinExistence type="inferred from homology"/>
<dbReference type="PROSITE" id="PS51257">
    <property type="entry name" value="PROKAR_LIPOPROTEIN"/>
    <property type="match status" value="1"/>
</dbReference>
<dbReference type="AlphaFoldDB" id="A0A1I2DWM0"/>
<keyword evidence="6" id="KW-1185">Reference proteome</keyword>